<reference evidence="4" key="1">
    <citation type="submission" date="2022-06" db="EMBL/GenBank/DDBJ databases">
        <authorList>
            <person name="Goudenege D."/>
            <person name="Le Roux F."/>
        </authorList>
    </citation>
    <scope>NUCLEOTIDE SEQUENCE</scope>
    <source>
        <strain evidence="4">12-063</strain>
    </source>
</reference>
<evidence type="ECO:0000256" key="2">
    <source>
        <dbReference type="ARBA" id="ARBA00023172"/>
    </source>
</evidence>
<proteinExistence type="predicted"/>
<sequence>MRVSEITRIRWSDLDTENRTIIIRDRKDPRNKSGNDHEIPLLGGAFELVMKQKERIDPKEPDLIFPYNPRSISAGWQRVRDKLGIEDLRYHDLRREAASRLAEMGLPINIVARITGHKNINILHNIYAKIDVKEFGKEGYNKYI</sequence>
<dbReference type="SUPFAM" id="SSF56349">
    <property type="entry name" value="DNA breaking-rejoining enzymes"/>
    <property type="match status" value="1"/>
</dbReference>
<keyword evidence="1" id="KW-0229">DNA integration</keyword>
<dbReference type="PROSITE" id="PS51898">
    <property type="entry name" value="TYR_RECOMBINASE"/>
    <property type="match status" value="1"/>
</dbReference>
<dbReference type="InterPro" id="IPR011010">
    <property type="entry name" value="DNA_brk_join_enz"/>
</dbReference>
<dbReference type="Pfam" id="PF00589">
    <property type="entry name" value="Phage_integrase"/>
    <property type="match status" value="1"/>
</dbReference>
<dbReference type="PANTHER" id="PTHR30349:SF94">
    <property type="entry name" value="INTEGRASE_RECOMBINASE HI_1414-RELATED"/>
    <property type="match status" value="1"/>
</dbReference>
<feature type="domain" description="Tyr recombinase" evidence="3">
    <location>
        <begin position="1"/>
        <end position="141"/>
    </location>
</feature>
<evidence type="ECO:0000313" key="5">
    <source>
        <dbReference type="Proteomes" id="UP001152658"/>
    </source>
</evidence>
<keyword evidence="5" id="KW-1185">Reference proteome</keyword>
<dbReference type="InterPro" id="IPR050090">
    <property type="entry name" value="Tyrosine_recombinase_XerCD"/>
</dbReference>
<dbReference type="CDD" id="cd00796">
    <property type="entry name" value="INT_Rci_Hp1_C"/>
    <property type="match status" value="1"/>
</dbReference>
<protein>
    <recommendedName>
        <fullName evidence="3">Tyr recombinase domain-containing protein</fullName>
    </recommendedName>
</protein>
<dbReference type="InterPro" id="IPR002104">
    <property type="entry name" value="Integrase_catalytic"/>
</dbReference>
<dbReference type="PANTHER" id="PTHR30349">
    <property type="entry name" value="PHAGE INTEGRASE-RELATED"/>
    <property type="match status" value="1"/>
</dbReference>
<evidence type="ECO:0000256" key="1">
    <source>
        <dbReference type="ARBA" id="ARBA00022908"/>
    </source>
</evidence>
<evidence type="ECO:0000313" key="4">
    <source>
        <dbReference type="EMBL" id="CAH8240482.1"/>
    </source>
</evidence>
<name>A0ABN8TWD5_9VIBR</name>
<comment type="caution">
    <text evidence="4">The sequence shown here is derived from an EMBL/GenBank/DDBJ whole genome shotgun (WGS) entry which is preliminary data.</text>
</comment>
<organism evidence="4 5">
    <name type="scientific">Vibrio aestuarianus</name>
    <dbReference type="NCBI Taxonomy" id="28171"/>
    <lineage>
        <taxon>Bacteria</taxon>
        <taxon>Pseudomonadati</taxon>
        <taxon>Pseudomonadota</taxon>
        <taxon>Gammaproteobacteria</taxon>
        <taxon>Vibrionales</taxon>
        <taxon>Vibrionaceae</taxon>
        <taxon>Vibrio</taxon>
    </lineage>
</organism>
<dbReference type="Gene3D" id="1.10.443.10">
    <property type="entry name" value="Intergrase catalytic core"/>
    <property type="match status" value="1"/>
</dbReference>
<dbReference type="InterPro" id="IPR013762">
    <property type="entry name" value="Integrase-like_cat_sf"/>
</dbReference>
<keyword evidence="2" id="KW-0233">DNA recombination</keyword>
<gene>
    <name evidence="4" type="ORF">VAE063_960030</name>
</gene>
<evidence type="ECO:0000259" key="3">
    <source>
        <dbReference type="PROSITE" id="PS51898"/>
    </source>
</evidence>
<accession>A0ABN8TWD5</accession>
<dbReference type="Proteomes" id="UP001152658">
    <property type="component" value="Unassembled WGS sequence"/>
</dbReference>
<dbReference type="EMBL" id="CALYLK010000137">
    <property type="protein sequence ID" value="CAH8240482.1"/>
    <property type="molecule type" value="Genomic_DNA"/>
</dbReference>